<reference evidence="9" key="2">
    <citation type="submission" date="2019-10" db="EMBL/GenBank/DDBJ databases">
        <authorList>
            <consortium name="NCBI Pathogen Detection Project"/>
        </authorList>
    </citation>
    <scope>NUCLEOTIDE SEQUENCE</scope>
    <source>
        <strain evidence="9">AZ00058701</strain>
    </source>
</reference>
<gene>
    <name evidence="9" type="ORF">JBJ86_10770</name>
</gene>
<reference evidence="9" key="1">
    <citation type="journal article" date="2018" name="Genome Biol.">
        <title>SKESA: strategic k-mer extension for scrupulous assemblies.</title>
        <authorList>
            <person name="Souvorov A."/>
            <person name="Agarwala R."/>
            <person name="Lipman D.J."/>
        </authorList>
    </citation>
    <scope>NUCLEOTIDE SEQUENCE</scope>
    <source>
        <strain evidence="9">AZ00058701</strain>
    </source>
</reference>
<dbReference type="AlphaFoldDB" id="A0AAN5T178"/>
<dbReference type="PANTHER" id="PTHR30353">
    <property type="entry name" value="INNER MEMBRANE PROTEIN DEDA-RELATED"/>
    <property type="match status" value="1"/>
</dbReference>
<dbReference type="NCBIfam" id="NF008102">
    <property type="entry name" value="PRK10847.1"/>
    <property type="match status" value="1"/>
</dbReference>
<organism evidence="9 10">
    <name type="scientific">Legionella pneumophila</name>
    <dbReference type="NCBI Taxonomy" id="446"/>
    <lineage>
        <taxon>Bacteria</taxon>
        <taxon>Pseudomonadati</taxon>
        <taxon>Pseudomonadota</taxon>
        <taxon>Gammaproteobacteria</taxon>
        <taxon>Legionellales</taxon>
        <taxon>Legionellaceae</taxon>
        <taxon>Legionella</taxon>
    </lineage>
</organism>
<evidence type="ECO:0000313" key="10">
    <source>
        <dbReference type="Proteomes" id="UP000866496"/>
    </source>
</evidence>
<feature type="transmembrane region" description="Helical" evidence="7">
    <location>
        <begin position="102"/>
        <end position="125"/>
    </location>
</feature>
<keyword evidence="3 7" id="KW-1003">Cell membrane</keyword>
<keyword evidence="6 7" id="KW-0472">Membrane</keyword>
<evidence type="ECO:0000256" key="1">
    <source>
        <dbReference type="ARBA" id="ARBA00004651"/>
    </source>
</evidence>
<comment type="similarity">
    <text evidence="2 7">Belongs to the DedA family.</text>
</comment>
<sequence length="251" mass="28278">MPEWFEITADFIHNSRQYRYPGIHVIHLIQRDTMQNIQHLIDYILHIDVYLNAFVSTYGFWTYLALFAVIFCETGLIVTPFLPGDSLLFAAGSIAAQPGNPMNIMLLFVLLFMASILGNQVNFLVGRAIGPRVFSAKRSWLLNPKHLHDTHAFYEKHGGKTIILARFIPIIRTFAPFIAGIGRMRSLHFTLFNLISAILWIGSLLSLGYYLGSIPLIKENFSLVIYGVIAISILPPIIALISKKSTSSIKK</sequence>
<dbReference type="Proteomes" id="UP000866496">
    <property type="component" value="Unassembled WGS sequence"/>
</dbReference>
<evidence type="ECO:0000256" key="7">
    <source>
        <dbReference type="RuleBase" id="RU367016"/>
    </source>
</evidence>
<dbReference type="Pfam" id="PF09335">
    <property type="entry name" value="VTT_dom"/>
    <property type="match status" value="1"/>
</dbReference>
<dbReference type="PANTHER" id="PTHR30353:SF0">
    <property type="entry name" value="TRANSMEMBRANE PROTEIN"/>
    <property type="match status" value="1"/>
</dbReference>
<dbReference type="InterPro" id="IPR058127">
    <property type="entry name" value="DedA"/>
</dbReference>
<dbReference type="EMBL" id="DACWHX010000012">
    <property type="protein sequence ID" value="HAU1880719.1"/>
    <property type="molecule type" value="Genomic_DNA"/>
</dbReference>
<dbReference type="GO" id="GO:0005886">
    <property type="term" value="C:plasma membrane"/>
    <property type="evidence" value="ECO:0007669"/>
    <property type="project" value="UniProtKB-SubCell"/>
</dbReference>
<feature type="domain" description="VTT" evidence="8">
    <location>
        <begin position="82"/>
        <end position="209"/>
    </location>
</feature>
<name>A0AAN5T178_LEGPN</name>
<evidence type="ECO:0000256" key="4">
    <source>
        <dbReference type="ARBA" id="ARBA00022692"/>
    </source>
</evidence>
<evidence type="ECO:0000256" key="3">
    <source>
        <dbReference type="ARBA" id="ARBA00022475"/>
    </source>
</evidence>
<feature type="transmembrane region" description="Helical" evidence="7">
    <location>
        <begin position="223"/>
        <end position="241"/>
    </location>
</feature>
<evidence type="ECO:0000313" key="9">
    <source>
        <dbReference type="EMBL" id="HAU1880719.1"/>
    </source>
</evidence>
<keyword evidence="4 7" id="KW-0812">Transmembrane</keyword>
<dbReference type="InterPro" id="IPR032816">
    <property type="entry name" value="VTT_dom"/>
</dbReference>
<proteinExistence type="inferred from homology"/>
<feature type="transmembrane region" description="Helical" evidence="7">
    <location>
        <begin position="60"/>
        <end position="82"/>
    </location>
</feature>
<keyword evidence="5 7" id="KW-1133">Transmembrane helix</keyword>
<comment type="subcellular location">
    <subcellularLocation>
        <location evidence="1 7">Cell membrane</location>
        <topology evidence="1 7">Multi-pass membrane protein</topology>
    </subcellularLocation>
</comment>
<dbReference type="InterPro" id="IPR032818">
    <property type="entry name" value="DedA-like"/>
</dbReference>
<evidence type="ECO:0000259" key="8">
    <source>
        <dbReference type="Pfam" id="PF09335"/>
    </source>
</evidence>
<accession>A0AAN5T178</accession>
<evidence type="ECO:0000256" key="2">
    <source>
        <dbReference type="ARBA" id="ARBA00010792"/>
    </source>
</evidence>
<feature type="transmembrane region" description="Helical" evidence="7">
    <location>
        <begin position="191"/>
        <end position="211"/>
    </location>
</feature>
<comment type="caution">
    <text evidence="9">The sequence shown here is derived from an EMBL/GenBank/DDBJ whole genome shotgun (WGS) entry which is preliminary data.</text>
</comment>
<evidence type="ECO:0000256" key="6">
    <source>
        <dbReference type="ARBA" id="ARBA00023136"/>
    </source>
</evidence>
<evidence type="ECO:0000256" key="5">
    <source>
        <dbReference type="ARBA" id="ARBA00022989"/>
    </source>
</evidence>
<protein>
    <submittedName>
        <fullName evidence="9">DedA family protein</fullName>
    </submittedName>
</protein>